<evidence type="ECO:0000256" key="1">
    <source>
        <dbReference type="ARBA" id="ARBA00004123"/>
    </source>
</evidence>
<evidence type="ECO:0000256" key="3">
    <source>
        <dbReference type="SAM" id="MobiDB-lite"/>
    </source>
</evidence>
<accession>A0A1Y2C3F7</accession>
<evidence type="ECO:0000313" key="5">
    <source>
        <dbReference type="EMBL" id="ORY41559.1"/>
    </source>
</evidence>
<feature type="compositionally biased region" description="Basic and acidic residues" evidence="3">
    <location>
        <begin position="14"/>
        <end position="30"/>
    </location>
</feature>
<feature type="domain" description="BZIP" evidence="4">
    <location>
        <begin position="326"/>
        <end position="341"/>
    </location>
</feature>
<feature type="compositionally biased region" description="Polar residues" evidence="3">
    <location>
        <begin position="1"/>
        <end position="13"/>
    </location>
</feature>
<dbReference type="PROSITE" id="PS00036">
    <property type="entry name" value="BZIP_BASIC"/>
    <property type="match status" value="1"/>
</dbReference>
<dbReference type="GO" id="GO:0000976">
    <property type="term" value="F:transcription cis-regulatory region binding"/>
    <property type="evidence" value="ECO:0007669"/>
    <property type="project" value="InterPro"/>
</dbReference>
<dbReference type="InterPro" id="IPR050936">
    <property type="entry name" value="AP-1-like"/>
</dbReference>
<evidence type="ECO:0000313" key="6">
    <source>
        <dbReference type="Proteomes" id="UP000193642"/>
    </source>
</evidence>
<dbReference type="GO" id="GO:0090575">
    <property type="term" value="C:RNA polymerase II transcription regulator complex"/>
    <property type="evidence" value="ECO:0007669"/>
    <property type="project" value="TreeGrafter"/>
</dbReference>
<gene>
    <name evidence="5" type="ORF">BCR33DRAFT_852081</name>
</gene>
<dbReference type="EMBL" id="MCGO01000031">
    <property type="protein sequence ID" value="ORY41559.1"/>
    <property type="molecule type" value="Genomic_DNA"/>
</dbReference>
<protein>
    <recommendedName>
        <fullName evidence="4">BZIP domain-containing protein</fullName>
    </recommendedName>
</protein>
<dbReference type="PANTHER" id="PTHR40621:SF6">
    <property type="entry name" value="AP-1-LIKE TRANSCRIPTION FACTOR YAP1-RELATED"/>
    <property type="match status" value="1"/>
</dbReference>
<evidence type="ECO:0000259" key="4">
    <source>
        <dbReference type="PROSITE" id="PS00036"/>
    </source>
</evidence>
<reference evidence="5 6" key="1">
    <citation type="submission" date="2016-07" db="EMBL/GenBank/DDBJ databases">
        <title>Pervasive Adenine N6-methylation of Active Genes in Fungi.</title>
        <authorList>
            <consortium name="DOE Joint Genome Institute"/>
            <person name="Mondo S.J."/>
            <person name="Dannebaum R.O."/>
            <person name="Kuo R.C."/>
            <person name="Labutti K."/>
            <person name="Haridas S."/>
            <person name="Kuo A."/>
            <person name="Salamov A."/>
            <person name="Ahrendt S.R."/>
            <person name="Lipzen A."/>
            <person name="Sullivan W."/>
            <person name="Andreopoulos W.B."/>
            <person name="Clum A."/>
            <person name="Lindquist E."/>
            <person name="Daum C."/>
            <person name="Ramamoorthy G.K."/>
            <person name="Gryganskyi A."/>
            <person name="Culley D."/>
            <person name="Magnuson J.K."/>
            <person name="James T.Y."/>
            <person name="O'Malley M.A."/>
            <person name="Stajich J.E."/>
            <person name="Spatafora J.W."/>
            <person name="Visel A."/>
            <person name="Grigoriev I.V."/>
        </authorList>
    </citation>
    <scope>NUCLEOTIDE SEQUENCE [LARGE SCALE GENOMIC DNA]</scope>
    <source>
        <strain evidence="5 6">JEL800</strain>
    </source>
</reference>
<sequence>MTPKQNHFSANSKEGTKNRDKAANRAEQNRRAQRSYRQRKEARVRELESIIAEINSAAASTPTPRELELLERIKQLEDENTTLRANQHTYPSHGHHPYLYPYYQNPYWNYYPQSEPGPAYHPLWNSMSVPNPSYHTTDESYPRSNAKTLQFSLLELQSLASQSELVNEFCETLTQVFNQTQTGYQDSSAPANNYICRLWIRMIIQRLQILSRCDDNLDRPAALSIISDYLFGKHCNSMIIVANNLLSPYSATQHQPKLVPADSHIDAKLESEIKLLSSLQNDLGLVQTYFREIKNILCSNVPQIMPPKQKPSSSKASLNKTGPSPRRQRQNREAQKRYREKRNRLYHDLERRYAELTNSSNSCGIAEVGYDGTGTCFECGGIDEVEIQSHQLTQLQVENMTLAAMIQQSDLFEANAWAAAEEVHHKLHHLPFNVPPAAEPQKQHHPHEAHEIEDVASDEIVWEDLLNFSDSSNLDPEDDALNKKTMQKDVEATKLDLGNVPSLRECSDLIDQFANLVLSADDLFRTNQHQKAMENVRKVMNMKITLVDQCITEVEKNETLRIVNELRDKRVKPIVPVPKDIPTSFNHIPGLETREATKLLDEIIVHLLEPESVSEVSNLVQLKRKIMDMVSSDTHKEKALALLHLHGFPHDL</sequence>
<dbReference type="AlphaFoldDB" id="A0A1Y2C3F7"/>
<comment type="subcellular location">
    <subcellularLocation>
        <location evidence="1">Nucleus</location>
    </subcellularLocation>
</comment>
<proteinExistence type="predicted"/>
<keyword evidence="6" id="KW-1185">Reference proteome</keyword>
<keyword evidence="2" id="KW-0539">Nucleus</keyword>
<name>A0A1Y2C3F7_9FUNG</name>
<dbReference type="PANTHER" id="PTHR40621">
    <property type="entry name" value="TRANSCRIPTION FACTOR KAPC-RELATED"/>
    <property type="match status" value="1"/>
</dbReference>
<comment type="caution">
    <text evidence="5">The sequence shown here is derived from an EMBL/GenBank/DDBJ whole genome shotgun (WGS) entry which is preliminary data.</text>
</comment>
<dbReference type="CDD" id="cd14688">
    <property type="entry name" value="bZIP_YAP"/>
    <property type="match status" value="2"/>
</dbReference>
<feature type="region of interest" description="Disordered" evidence="3">
    <location>
        <begin position="1"/>
        <end position="41"/>
    </location>
</feature>
<feature type="region of interest" description="Disordered" evidence="3">
    <location>
        <begin position="304"/>
        <end position="344"/>
    </location>
</feature>
<organism evidence="5 6">
    <name type="scientific">Rhizoclosmatium globosum</name>
    <dbReference type="NCBI Taxonomy" id="329046"/>
    <lineage>
        <taxon>Eukaryota</taxon>
        <taxon>Fungi</taxon>
        <taxon>Fungi incertae sedis</taxon>
        <taxon>Chytridiomycota</taxon>
        <taxon>Chytridiomycota incertae sedis</taxon>
        <taxon>Chytridiomycetes</taxon>
        <taxon>Chytridiales</taxon>
        <taxon>Chytriomycetaceae</taxon>
        <taxon>Rhizoclosmatium</taxon>
    </lineage>
</organism>
<dbReference type="InterPro" id="IPR004827">
    <property type="entry name" value="bZIP"/>
</dbReference>
<evidence type="ECO:0000256" key="2">
    <source>
        <dbReference type="ARBA" id="ARBA00023242"/>
    </source>
</evidence>
<dbReference type="SUPFAM" id="SSF57959">
    <property type="entry name" value="Leucine zipper domain"/>
    <property type="match status" value="2"/>
</dbReference>
<feature type="compositionally biased region" description="Basic and acidic residues" evidence="3">
    <location>
        <begin position="330"/>
        <end position="344"/>
    </location>
</feature>
<dbReference type="InterPro" id="IPR046347">
    <property type="entry name" value="bZIP_sf"/>
</dbReference>
<dbReference type="Proteomes" id="UP000193642">
    <property type="component" value="Unassembled WGS sequence"/>
</dbReference>
<dbReference type="GO" id="GO:0001228">
    <property type="term" value="F:DNA-binding transcription activator activity, RNA polymerase II-specific"/>
    <property type="evidence" value="ECO:0007669"/>
    <property type="project" value="TreeGrafter"/>
</dbReference>
<dbReference type="Gene3D" id="1.20.5.170">
    <property type="match status" value="2"/>
</dbReference>